<evidence type="ECO:0000313" key="18">
    <source>
        <dbReference type="Proteomes" id="UP000186058"/>
    </source>
</evidence>
<evidence type="ECO:0000256" key="13">
    <source>
        <dbReference type="ARBA" id="ARBA00023136"/>
    </source>
</evidence>
<keyword evidence="9" id="KW-0418">Kinase</keyword>
<dbReference type="RefSeq" id="WP_074107656.1">
    <property type="nucleotide sequence ID" value="NZ_LVWI01000038.1"/>
</dbReference>
<dbReference type="SMART" id="SM00387">
    <property type="entry name" value="HATPase_c"/>
    <property type="match status" value="1"/>
</dbReference>
<sequence>MRIKSRFRNLHSSLLSRYLLIIIAALLLIPVVVPLTIGMYSLFNGMTREQPPEKYKQYDNINALENTWHKEAKELLGKPPEFINERLRALSSTYSLAVMFWVDGEGQTRLLLESVDPKLWQQNERYSVPAQWTAAEAISFMKKSNNLEPLSIVAFVGDQAEAGEGFMVMQIPAAVKDQTSVDGFSSWFTIVMLVLFTGFIIVSLLFFIQIRKRLLRLETAMVFTGEAGLPRSIVPGKSDEIGRLETAFNTMVTELAASRGREAEEEGLRKRLVADLSHDLRTPLTVIRSHLHVLGKEALTPRGQESLKLMDERIDSLSGLIDNLLSYNLLSSGRMTLNLERKDVLRLLRECAAAWYPLWEKEGFQIEMDLEAEPLYWTVDESWFRRILDNLFQNIVRHARSGLYVSVKLEVIDDQRLIVISDHGRGLGSGSESKGAGLGLSIVDLLIKRMKLEWKVDSTRQGTSIVILSPSDGILNET</sequence>
<dbReference type="PANTHER" id="PTHR45528:SF1">
    <property type="entry name" value="SENSOR HISTIDINE KINASE CPXA"/>
    <property type="match status" value="1"/>
</dbReference>
<dbReference type="Proteomes" id="UP000186058">
    <property type="component" value="Unassembled WGS sequence"/>
</dbReference>
<dbReference type="InterPro" id="IPR003594">
    <property type="entry name" value="HATPase_dom"/>
</dbReference>
<dbReference type="InterPro" id="IPR036097">
    <property type="entry name" value="HisK_dim/P_sf"/>
</dbReference>
<keyword evidence="6" id="KW-0808">Transferase</keyword>
<dbReference type="InterPro" id="IPR003661">
    <property type="entry name" value="HisK_dim/P_dom"/>
</dbReference>
<dbReference type="PROSITE" id="PS50109">
    <property type="entry name" value="HIS_KIN"/>
    <property type="match status" value="1"/>
</dbReference>
<evidence type="ECO:0000256" key="4">
    <source>
        <dbReference type="ARBA" id="ARBA00022475"/>
    </source>
</evidence>
<evidence type="ECO:0000256" key="7">
    <source>
        <dbReference type="ARBA" id="ARBA00022692"/>
    </source>
</evidence>
<gene>
    <name evidence="17" type="ORF">A3844_13240</name>
</gene>
<feature type="transmembrane region" description="Helical" evidence="14">
    <location>
        <begin position="187"/>
        <end position="208"/>
    </location>
</feature>
<dbReference type="SUPFAM" id="SSF55874">
    <property type="entry name" value="ATPase domain of HSP90 chaperone/DNA topoisomerase II/histidine kinase"/>
    <property type="match status" value="1"/>
</dbReference>
<evidence type="ECO:0000256" key="5">
    <source>
        <dbReference type="ARBA" id="ARBA00022553"/>
    </source>
</evidence>
<name>A0ABX3EQP9_9BACL</name>
<dbReference type="InterPro" id="IPR050398">
    <property type="entry name" value="HssS/ArlS-like"/>
</dbReference>
<dbReference type="CDD" id="cd06225">
    <property type="entry name" value="HAMP"/>
    <property type="match status" value="1"/>
</dbReference>
<evidence type="ECO:0000256" key="12">
    <source>
        <dbReference type="ARBA" id="ARBA00023012"/>
    </source>
</evidence>
<evidence type="ECO:0000256" key="9">
    <source>
        <dbReference type="ARBA" id="ARBA00022777"/>
    </source>
</evidence>
<evidence type="ECO:0000256" key="1">
    <source>
        <dbReference type="ARBA" id="ARBA00000085"/>
    </source>
</evidence>
<dbReference type="Pfam" id="PF02518">
    <property type="entry name" value="HATPase_c"/>
    <property type="match status" value="1"/>
</dbReference>
<comment type="subcellular location">
    <subcellularLocation>
        <location evidence="2">Cell membrane</location>
        <topology evidence="2">Multi-pass membrane protein</topology>
    </subcellularLocation>
</comment>
<comment type="caution">
    <text evidence="17">The sequence shown here is derived from an EMBL/GenBank/DDBJ whole genome shotgun (WGS) entry which is preliminary data.</text>
</comment>
<feature type="domain" description="HAMP" evidence="16">
    <location>
        <begin position="208"/>
        <end position="260"/>
    </location>
</feature>
<feature type="domain" description="Histidine kinase" evidence="15">
    <location>
        <begin position="275"/>
        <end position="473"/>
    </location>
</feature>
<evidence type="ECO:0000256" key="8">
    <source>
        <dbReference type="ARBA" id="ARBA00022741"/>
    </source>
</evidence>
<dbReference type="Pfam" id="PF00512">
    <property type="entry name" value="HisKA"/>
    <property type="match status" value="1"/>
</dbReference>
<proteinExistence type="predicted"/>
<evidence type="ECO:0000256" key="2">
    <source>
        <dbReference type="ARBA" id="ARBA00004651"/>
    </source>
</evidence>
<dbReference type="Gene3D" id="1.10.287.130">
    <property type="match status" value="1"/>
</dbReference>
<protein>
    <recommendedName>
        <fullName evidence="3">histidine kinase</fullName>
        <ecNumber evidence="3">2.7.13.3</ecNumber>
    </recommendedName>
</protein>
<feature type="transmembrane region" description="Helical" evidence="14">
    <location>
        <begin position="20"/>
        <end position="43"/>
    </location>
</feature>
<reference evidence="17 18" key="1">
    <citation type="submission" date="2016-03" db="EMBL/GenBank/DDBJ databases">
        <authorList>
            <person name="Sant'Anna F.H."/>
            <person name="Ambrosini A."/>
            <person name="Souza R."/>
            <person name="Bach E."/>
            <person name="Fernandes G."/>
            <person name="Balsanelli E."/>
            <person name="Baura V.A."/>
            <person name="Souza E.M."/>
            <person name="Passaglia L."/>
        </authorList>
    </citation>
    <scope>NUCLEOTIDE SEQUENCE [LARGE SCALE GENOMIC DNA]</scope>
    <source>
        <strain evidence="17 18">P26E</strain>
    </source>
</reference>
<dbReference type="EMBL" id="LVWI01000038">
    <property type="protein sequence ID" value="OKP86499.1"/>
    <property type="molecule type" value="Genomic_DNA"/>
</dbReference>
<keyword evidence="12" id="KW-0902">Two-component regulatory system</keyword>
<dbReference type="SMART" id="SM00388">
    <property type="entry name" value="HisKA"/>
    <property type="match status" value="1"/>
</dbReference>
<keyword evidence="7 14" id="KW-0812">Transmembrane</keyword>
<dbReference type="CDD" id="cd00082">
    <property type="entry name" value="HisKA"/>
    <property type="match status" value="1"/>
</dbReference>
<dbReference type="PANTHER" id="PTHR45528">
    <property type="entry name" value="SENSOR HISTIDINE KINASE CPXA"/>
    <property type="match status" value="1"/>
</dbReference>
<keyword evidence="11 14" id="KW-1133">Transmembrane helix</keyword>
<dbReference type="PROSITE" id="PS50885">
    <property type="entry name" value="HAMP"/>
    <property type="match status" value="1"/>
</dbReference>
<dbReference type="SUPFAM" id="SSF47384">
    <property type="entry name" value="Homodimeric domain of signal transducing histidine kinase"/>
    <property type="match status" value="1"/>
</dbReference>
<organism evidence="17 18">
    <name type="scientific">Paenibacillus helianthi</name>
    <dbReference type="NCBI Taxonomy" id="1349432"/>
    <lineage>
        <taxon>Bacteria</taxon>
        <taxon>Bacillati</taxon>
        <taxon>Bacillota</taxon>
        <taxon>Bacilli</taxon>
        <taxon>Bacillales</taxon>
        <taxon>Paenibacillaceae</taxon>
        <taxon>Paenibacillus</taxon>
    </lineage>
</organism>
<keyword evidence="4" id="KW-1003">Cell membrane</keyword>
<dbReference type="InterPro" id="IPR036890">
    <property type="entry name" value="HATPase_C_sf"/>
</dbReference>
<evidence type="ECO:0000259" key="15">
    <source>
        <dbReference type="PROSITE" id="PS50109"/>
    </source>
</evidence>
<evidence type="ECO:0000256" key="6">
    <source>
        <dbReference type="ARBA" id="ARBA00022679"/>
    </source>
</evidence>
<evidence type="ECO:0000256" key="10">
    <source>
        <dbReference type="ARBA" id="ARBA00022840"/>
    </source>
</evidence>
<dbReference type="InterPro" id="IPR005467">
    <property type="entry name" value="His_kinase_dom"/>
</dbReference>
<keyword evidence="5" id="KW-0597">Phosphoprotein</keyword>
<keyword evidence="13 14" id="KW-0472">Membrane</keyword>
<evidence type="ECO:0000259" key="16">
    <source>
        <dbReference type="PROSITE" id="PS50885"/>
    </source>
</evidence>
<keyword evidence="10" id="KW-0067">ATP-binding</keyword>
<evidence type="ECO:0000313" key="17">
    <source>
        <dbReference type="EMBL" id="OKP86499.1"/>
    </source>
</evidence>
<dbReference type="EC" id="2.7.13.3" evidence="3"/>
<accession>A0ABX3EQP9</accession>
<dbReference type="Gene3D" id="6.10.340.10">
    <property type="match status" value="1"/>
</dbReference>
<dbReference type="Gene3D" id="3.30.565.10">
    <property type="entry name" value="Histidine kinase-like ATPase, C-terminal domain"/>
    <property type="match status" value="1"/>
</dbReference>
<evidence type="ECO:0000256" key="3">
    <source>
        <dbReference type="ARBA" id="ARBA00012438"/>
    </source>
</evidence>
<keyword evidence="18" id="KW-1185">Reference proteome</keyword>
<keyword evidence="8" id="KW-0547">Nucleotide-binding</keyword>
<dbReference type="InterPro" id="IPR003660">
    <property type="entry name" value="HAMP_dom"/>
</dbReference>
<evidence type="ECO:0000256" key="14">
    <source>
        <dbReference type="SAM" id="Phobius"/>
    </source>
</evidence>
<comment type="catalytic activity">
    <reaction evidence="1">
        <text>ATP + protein L-histidine = ADP + protein N-phospho-L-histidine.</text>
        <dbReference type="EC" id="2.7.13.3"/>
    </reaction>
</comment>
<evidence type="ECO:0000256" key="11">
    <source>
        <dbReference type="ARBA" id="ARBA00022989"/>
    </source>
</evidence>